<comment type="caution">
    <text evidence="1">The sequence shown here is derived from an EMBL/GenBank/DDBJ whole genome shotgun (WGS) entry which is preliminary data.</text>
</comment>
<protein>
    <submittedName>
        <fullName evidence="1">Uncharacterized protein</fullName>
    </submittedName>
</protein>
<accession>A0A098VN03</accession>
<name>A0A098VN03_9MICR</name>
<keyword evidence="2" id="KW-1185">Reference proteome</keyword>
<sequence>MAVPFAISSERQQYAPLWMQAPAAPSRCSVATLRFADLASKRVNNKAHTSRIVKSRFSISDTWCATLTARWISSAVSCFLK</sequence>
<proteinExistence type="predicted"/>
<dbReference type="GeneID" id="25260662"/>
<evidence type="ECO:0000313" key="1">
    <source>
        <dbReference type="EMBL" id="KGG50447.1"/>
    </source>
</evidence>
<dbReference type="RefSeq" id="XP_013236874.1">
    <property type="nucleotide sequence ID" value="XM_013381420.1"/>
</dbReference>
<dbReference type="Proteomes" id="UP000029725">
    <property type="component" value="Unassembled WGS sequence"/>
</dbReference>
<dbReference type="VEuPathDB" id="MicrosporidiaDB:DI09_6p310"/>
<gene>
    <name evidence="1" type="ORF">DI09_6p310</name>
</gene>
<reference evidence="1 2" key="1">
    <citation type="submission" date="2014-04" db="EMBL/GenBank/DDBJ databases">
        <title>A new species of microsporidia sheds light on the evolution of extreme parasitism.</title>
        <authorList>
            <person name="Haag K.L."/>
            <person name="James T.Y."/>
            <person name="Larsson R."/>
            <person name="Schaer T.M."/>
            <person name="Refardt D."/>
            <person name="Pombert J.-F."/>
            <person name="Ebert D."/>
        </authorList>
    </citation>
    <scope>NUCLEOTIDE SEQUENCE [LARGE SCALE GENOMIC DNA]</scope>
    <source>
        <strain evidence="1 2">UGP3</strain>
        <tissue evidence="1">Spores</tissue>
    </source>
</reference>
<dbReference type="HOGENOM" id="CLU_2574389_0_0_1"/>
<organism evidence="1 2">
    <name type="scientific">Mitosporidium daphniae</name>
    <dbReference type="NCBI Taxonomy" id="1485682"/>
    <lineage>
        <taxon>Eukaryota</taxon>
        <taxon>Fungi</taxon>
        <taxon>Fungi incertae sedis</taxon>
        <taxon>Microsporidia</taxon>
        <taxon>Mitosporidium</taxon>
    </lineage>
</organism>
<evidence type="ECO:0000313" key="2">
    <source>
        <dbReference type="Proteomes" id="UP000029725"/>
    </source>
</evidence>
<dbReference type="AlphaFoldDB" id="A0A098VN03"/>
<dbReference type="EMBL" id="JMKJ01000579">
    <property type="protein sequence ID" value="KGG50447.1"/>
    <property type="molecule type" value="Genomic_DNA"/>
</dbReference>